<dbReference type="Proteomes" id="UP000198518">
    <property type="component" value="Unassembled WGS sequence"/>
</dbReference>
<organism evidence="1 2">
    <name type="scientific">Halobacterium jilantaiense</name>
    <dbReference type="NCBI Taxonomy" id="355548"/>
    <lineage>
        <taxon>Archaea</taxon>
        <taxon>Methanobacteriati</taxon>
        <taxon>Methanobacteriota</taxon>
        <taxon>Stenosarchaea group</taxon>
        <taxon>Halobacteria</taxon>
        <taxon>Halobacteriales</taxon>
        <taxon>Halobacteriaceae</taxon>
        <taxon>Halobacterium</taxon>
    </lineage>
</organism>
<evidence type="ECO:0000313" key="2">
    <source>
        <dbReference type="Proteomes" id="UP000198518"/>
    </source>
</evidence>
<protein>
    <submittedName>
        <fullName evidence="1">Uncharacterized protein</fullName>
    </submittedName>
</protein>
<dbReference type="EMBL" id="FOJA01000001">
    <property type="protein sequence ID" value="SEW09970.1"/>
    <property type="molecule type" value="Genomic_DNA"/>
</dbReference>
<evidence type="ECO:0000313" key="1">
    <source>
        <dbReference type="EMBL" id="SEW09970.1"/>
    </source>
</evidence>
<sequence length="59" mass="6041">MKPDSSGVIKGVYGCDDCEFGGEAGNAVGIAAQHAEANPSHGVWAEQVTAMEWSSSDDA</sequence>
<accession>A0A1I0P709</accession>
<gene>
    <name evidence="1" type="ORF">SAMN04487945_1441</name>
</gene>
<proteinExistence type="predicted"/>
<reference evidence="1 2" key="1">
    <citation type="submission" date="2016-10" db="EMBL/GenBank/DDBJ databases">
        <authorList>
            <person name="de Groot N.N."/>
        </authorList>
    </citation>
    <scope>NUCLEOTIDE SEQUENCE [LARGE SCALE GENOMIC DNA]</scope>
    <source>
        <strain evidence="1 2">CGMCC 1.5337</strain>
    </source>
</reference>
<dbReference type="AlphaFoldDB" id="A0A1I0P709"/>
<keyword evidence="2" id="KW-1185">Reference proteome</keyword>
<dbReference type="STRING" id="355548.SAMN04487945_1441"/>
<name>A0A1I0P709_9EURY</name>